<feature type="domain" description="SAM" evidence="13">
    <location>
        <begin position="730"/>
        <end position="794"/>
    </location>
</feature>
<dbReference type="GO" id="GO:0008270">
    <property type="term" value="F:zinc ion binding"/>
    <property type="evidence" value="ECO:0007669"/>
    <property type="project" value="UniProtKB-KW"/>
</dbReference>
<keyword evidence="7" id="KW-0805">Transcription regulation</keyword>
<dbReference type="InterPro" id="IPR013761">
    <property type="entry name" value="SAM/pointed_sf"/>
</dbReference>
<feature type="compositionally biased region" description="Polar residues" evidence="12">
    <location>
        <begin position="10"/>
        <end position="20"/>
    </location>
</feature>
<keyword evidence="3" id="KW-0677">Repeat</keyword>
<dbReference type="PANTHER" id="PTHR12247">
    <property type="entry name" value="POLYCOMB GROUP PROTEIN"/>
    <property type="match status" value="1"/>
</dbReference>
<feature type="compositionally biased region" description="Polar residues" evidence="12">
    <location>
        <begin position="100"/>
        <end position="119"/>
    </location>
</feature>
<dbReference type="Gene3D" id="2.30.30.140">
    <property type="match status" value="3"/>
</dbReference>
<evidence type="ECO:0000256" key="6">
    <source>
        <dbReference type="ARBA" id="ARBA00022853"/>
    </source>
</evidence>
<dbReference type="PROSITE" id="PS51079">
    <property type="entry name" value="MBT"/>
    <property type="match status" value="3"/>
</dbReference>
<evidence type="ECO:0000256" key="3">
    <source>
        <dbReference type="ARBA" id="ARBA00022737"/>
    </source>
</evidence>
<dbReference type="Gene3D" id="1.10.150.50">
    <property type="entry name" value="Transcription Factor, Ets-1"/>
    <property type="match status" value="1"/>
</dbReference>
<dbReference type="InterPro" id="IPR002515">
    <property type="entry name" value="Znf_C2H2C"/>
</dbReference>
<dbReference type="PANTHER" id="PTHR12247:SF130">
    <property type="entry name" value="SAM DOMAIN-CONTAINING PROTEIN"/>
    <property type="match status" value="1"/>
</dbReference>
<protein>
    <submittedName>
        <fullName evidence="14">Lethal(3)malignant brain tumor 4 isoform X1</fullName>
    </submittedName>
</protein>
<keyword evidence="5" id="KW-0862">Zinc</keyword>
<dbReference type="EMBL" id="OW240912">
    <property type="protein sequence ID" value="CAH2221835.1"/>
    <property type="molecule type" value="Genomic_DNA"/>
</dbReference>
<keyword evidence="9" id="KW-0539">Nucleus</keyword>
<feature type="compositionally biased region" description="Basic and acidic residues" evidence="12">
    <location>
        <begin position="123"/>
        <end position="157"/>
    </location>
</feature>
<dbReference type="SUPFAM" id="SSF47769">
    <property type="entry name" value="SAM/Pointed domain"/>
    <property type="match status" value="1"/>
</dbReference>
<evidence type="ECO:0000256" key="8">
    <source>
        <dbReference type="ARBA" id="ARBA00023163"/>
    </source>
</evidence>
<dbReference type="GO" id="GO:0005634">
    <property type="term" value="C:nucleus"/>
    <property type="evidence" value="ECO:0007669"/>
    <property type="project" value="UniProtKB-SubCell"/>
</dbReference>
<evidence type="ECO:0000256" key="5">
    <source>
        <dbReference type="ARBA" id="ARBA00022833"/>
    </source>
</evidence>
<keyword evidence="6" id="KW-0156">Chromatin regulator</keyword>
<organism evidence="14 15">
    <name type="scientific">Pelobates cultripes</name>
    <name type="common">Western spadefoot toad</name>
    <dbReference type="NCBI Taxonomy" id="61616"/>
    <lineage>
        <taxon>Eukaryota</taxon>
        <taxon>Metazoa</taxon>
        <taxon>Chordata</taxon>
        <taxon>Craniata</taxon>
        <taxon>Vertebrata</taxon>
        <taxon>Euteleostomi</taxon>
        <taxon>Amphibia</taxon>
        <taxon>Batrachia</taxon>
        <taxon>Anura</taxon>
        <taxon>Pelobatoidea</taxon>
        <taxon>Pelobatidae</taxon>
        <taxon>Pelobates</taxon>
    </lineage>
</organism>
<dbReference type="GO" id="GO:0045892">
    <property type="term" value="P:negative regulation of DNA-templated transcription"/>
    <property type="evidence" value="ECO:0007669"/>
    <property type="project" value="TreeGrafter"/>
</dbReference>
<dbReference type="GO" id="GO:0042393">
    <property type="term" value="F:histone binding"/>
    <property type="evidence" value="ECO:0007669"/>
    <property type="project" value="TreeGrafter"/>
</dbReference>
<evidence type="ECO:0000256" key="11">
    <source>
        <dbReference type="PROSITE-ProRule" id="PRU01143"/>
    </source>
</evidence>
<evidence type="ECO:0000256" key="7">
    <source>
        <dbReference type="ARBA" id="ARBA00023015"/>
    </source>
</evidence>
<keyword evidence="15" id="KW-1185">Reference proteome</keyword>
<dbReference type="FunFam" id="2.30.30.140:FF:000007">
    <property type="entry name" value="Lethal(3)malignant brain tumor-like protein 1"/>
    <property type="match status" value="2"/>
</dbReference>
<comment type="subcellular location">
    <subcellularLocation>
        <location evidence="1">Nucleus</location>
    </subcellularLocation>
</comment>
<feature type="region of interest" description="Disordered" evidence="12">
    <location>
        <begin position="591"/>
        <end position="637"/>
    </location>
</feature>
<evidence type="ECO:0000313" key="14">
    <source>
        <dbReference type="EMBL" id="CAH2221835.1"/>
    </source>
</evidence>
<dbReference type="SUPFAM" id="SSF63748">
    <property type="entry name" value="Tudor/PWWP/MBT"/>
    <property type="match status" value="3"/>
</dbReference>
<evidence type="ECO:0000256" key="12">
    <source>
        <dbReference type="SAM" id="MobiDB-lite"/>
    </source>
</evidence>
<evidence type="ECO:0000256" key="1">
    <source>
        <dbReference type="ARBA" id="ARBA00004123"/>
    </source>
</evidence>
<dbReference type="Pfam" id="PF00536">
    <property type="entry name" value="SAM_1"/>
    <property type="match status" value="1"/>
</dbReference>
<dbReference type="SMART" id="SM00561">
    <property type="entry name" value="MBT"/>
    <property type="match status" value="3"/>
</dbReference>
<dbReference type="CDD" id="cd09582">
    <property type="entry name" value="SAM_Scm-like-3MBT3_4"/>
    <property type="match status" value="1"/>
</dbReference>
<dbReference type="InterPro" id="IPR004092">
    <property type="entry name" value="Mbt"/>
</dbReference>
<keyword evidence="2" id="KW-0479">Metal-binding</keyword>
<dbReference type="PROSITE" id="PS50105">
    <property type="entry name" value="SAM_DOMAIN"/>
    <property type="match status" value="1"/>
</dbReference>
<gene>
    <name evidence="14" type="ORF">PECUL_23A052234</name>
</gene>
<feature type="repeat" description="MBT" evidence="10">
    <location>
        <begin position="334"/>
        <end position="433"/>
    </location>
</feature>
<dbReference type="GO" id="GO:0003682">
    <property type="term" value="F:chromatin binding"/>
    <property type="evidence" value="ECO:0007669"/>
    <property type="project" value="TreeGrafter"/>
</dbReference>
<evidence type="ECO:0000313" key="15">
    <source>
        <dbReference type="Proteomes" id="UP001295444"/>
    </source>
</evidence>
<evidence type="ECO:0000259" key="13">
    <source>
        <dbReference type="PROSITE" id="PS50105"/>
    </source>
</evidence>
<dbReference type="Pfam" id="PF01530">
    <property type="entry name" value="zf-C2HC"/>
    <property type="match status" value="1"/>
</dbReference>
<feature type="repeat" description="MBT" evidence="10">
    <location>
        <begin position="442"/>
        <end position="537"/>
    </location>
</feature>
<accession>A0AAD1VNF4</accession>
<evidence type="ECO:0000256" key="2">
    <source>
        <dbReference type="ARBA" id="ARBA00022723"/>
    </source>
</evidence>
<dbReference type="InterPro" id="IPR001660">
    <property type="entry name" value="SAM"/>
</dbReference>
<evidence type="ECO:0000256" key="4">
    <source>
        <dbReference type="ARBA" id="ARBA00022771"/>
    </source>
</evidence>
<dbReference type="InterPro" id="IPR050548">
    <property type="entry name" value="PcG_chromatin_remod_factors"/>
</dbReference>
<keyword evidence="8" id="KW-0804">Transcription</keyword>
<feature type="region of interest" description="Disordered" evidence="12">
    <location>
        <begin position="1"/>
        <end position="47"/>
    </location>
</feature>
<dbReference type="SMART" id="SM00454">
    <property type="entry name" value="SAM"/>
    <property type="match status" value="1"/>
</dbReference>
<reference evidence="14" key="1">
    <citation type="submission" date="2022-03" db="EMBL/GenBank/DDBJ databases">
        <authorList>
            <person name="Alioto T."/>
            <person name="Alioto T."/>
            <person name="Gomez Garrido J."/>
        </authorList>
    </citation>
    <scope>NUCLEOTIDE SEQUENCE</scope>
</reference>
<feature type="region of interest" description="Disordered" evidence="12">
    <location>
        <begin position="100"/>
        <end position="180"/>
    </location>
</feature>
<sequence length="797" mass="90039">MAHGSDNRVAETQSANQRSVPGSRDRPGWQEEWTSRNTQSTHRETCLWDKEMSEGPCPDFDLMNALDWRDGVATLPGSHIQFRLNEFGTLEIITDSDTALTSSADPSIQNPSATASNSVPPTPDKEIEITSKGRERDMEKKIKVEEGEDVKPPREDQVPPSTSSVPVACTDNERPQRLRKKRKLLMDSGDEEEGVEEEEDKIKGNLKSRKYSRQSKSAPTSKKKTWNWVSYLEEEKMPAASLKLFREHQSFPQSRNCFKVGMKVEGIDPEHPSLYCVLTVVEVQGYRLRLHFDGYPDCYDFWVNADSPDIHPVGWCEKTGHKLLPPKGYKDGEFNWASFLKQSKAQPAPKTFFKSYNMPVTPSGFRVGMKLEAVDRKNPTLLCVATISDIVENRLLIHFDSWDHSYDYWCDASSPYIRPVGYCQDSGTTLTPPPEYKEPNSFSWESYLEKTGAQAAPARAFKPRPPHGFQPQMKLEAVDRRNPMLIRVCSIIQREENRIQLHFDGWNSLYDYWVDADSPDIHPVGWCAKTGHPLQLPPGTTDTTSVPGQGCPIAGCKGIGHVRGPRYGTHYTAVGCPYSEVNLNRESLLQDRLSGERSPITHSTSKSRRPGTPNPTTENLPEHNTSKKSPSSTEERWGQANVWEMAEWLEEEVETKPAKRGAHTYIRLQLVKQETDGTDSDVRLEQALHQSVFMTSLSPDPGHRVHLCWEQQCHLLPEVSSYTAHMVSKWSAEEVSQFVQQLPGCGEQAAVFREEQIDGEAFLLLTQNDLVKILGLKLGPAVKIYNSILMFHNLAQD</sequence>
<name>A0AAD1VNF4_PELCU</name>
<dbReference type="CDD" id="cd20135">
    <property type="entry name" value="MBT_L3MBTL3_rpt2"/>
    <property type="match status" value="1"/>
</dbReference>
<dbReference type="GO" id="GO:0006325">
    <property type="term" value="P:chromatin organization"/>
    <property type="evidence" value="ECO:0007669"/>
    <property type="project" value="UniProtKB-KW"/>
</dbReference>
<dbReference type="AlphaFoldDB" id="A0AAD1VNF4"/>
<keyword evidence="4 11" id="KW-0863">Zinc-finger</keyword>
<dbReference type="PROSITE" id="PS51802">
    <property type="entry name" value="ZF_CCHHC"/>
    <property type="match status" value="1"/>
</dbReference>
<proteinExistence type="predicted"/>
<evidence type="ECO:0000256" key="10">
    <source>
        <dbReference type="PROSITE-ProRule" id="PRU00459"/>
    </source>
</evidence>
<evidence type="ECO:0000256" key="9">
    <source>
        <dbReference type="ARBA" id="ARBA00023242"/>
    </source>
</evidence>
<dbReference type="Pfam" id="PF02820">
    <property type="entry name" value="MBT"/>
    <property type="match status" value="3"/>
</dbReference>
<dbReference type="Gene3D" id="4.10.320.30">
    <property type="match status" value="1"/>
</dbReference>
<feature type="repeat" description="MBT" evidence="10">
    <location>
        <begin position="226"/>
        <end position="326"/>
    </location>
</feature>
<dbReference type="Proteomes" id="UP001295444">
    <property type="component" value="Chromosome 01"/>
</dbReference>